<evidence type="ECO:0000259" key="6">
    <source>
        <dbReference type="Pfam" id="PF01625"/>
    </source>
</evidence>
<dbReference type="EMBL" id="QQXL01000007">
    <property type="protein sequence ID" value="RKW69804.1"/>
    <property type="molecule type" value="Genomic_DNA"/>
</dbReference>
<comment type="function">
    <text evidence="5">Has an important function as a repair enzyme for proteins that have been inactivated by oxidation. Catalyzes the reversible oxidation-reduction of methionine sulfoxide in proteins to methionine.</text>
</comment>
<dbReference type="NCBIfam" id="TIGR00401">
    <property type="entry name" value="msrA"/>
    <property type="match status" value="1"/>
</dbReference>
<dbReference type="EC" id="1.8.4.11" evidence="5"/>
<dbReference type="Proteomes" id="UP000273119">
    <property type="component" value="Unassembled WGS sequence"/>
</dbReference>
<reference evidence="7 8" key="1">
    <citation type="submission" date="2018-07" db="EMBL/GenBank/DDBJ databases">
        <title>Arthrobacter sp. nov., isolated from raw cow's milk with high bacterial count.</title>
        <authorList>
            <person name="Hahne J."/>
            <person name="Isele D."/>
            <person name="Lipski A."/>
        </authorList>
    </citation>
    <scope>NUCLEOTIDE SEQUENCE [LARGE SCALE GENOMIC DNA]</scope>
    <source>
        <strain evidence="7 8">JZ R-183</strain>
    </source>
</reference>
<keyword evidence="2 5" id="KW-0560">Oxidoreductase</keyword>
<dbReference type="HAMAP" id="MF_01401">
    <property type="entry name" value="MsrA"/>
    <property type="match status" value="1"/>
</dbReference>
<dbReference type="PANTHER" id="PTHR43774">
    <property type="entry name" value="PEPTIDE METHIONINE SULFOXIDE REDUCTASE"/>
    <property type="match status" value="1"/>
</dbReference>
<comment type="catalytic activity">
    <reaction evidence="4 5">
        <text>[thioredoxin]-disulfide + L-methionine + H2O = L-methionine (S)-S-oxide + [thioredoxin]-dithiol</text>
        <dbReference type="Rhea" id="RHEA:19993"/>
        <dbReference type="Rhea" id="RHEA-COMP:10698"/>
        <dbReference type="Rhea" id="RHEA-COMP:10700"/>
        <dbReference type="ChEBI" id="CHEBI:15377"/>
        <dbReference type="ChEBI" id="CHEBI:29950"/>
        <dbReference type="ChEBI" id="CHEBI:50058"/>
        <dbReference type="ChEBI" id="CHEBI:57844"/>
        <dbReference type="ChEBI" id="CHEBI:58772"/>
        <dbReference type="EC" id="1.8.4.11"/>
    </reaction>
</comment>
<comment type="similarity">
    <text evidence="1 5">Belongs to the MsrA Met sulfoxide reductase family.</text>
</comment>
<dbReference type="GO" id="GO:0033744">
    <property type="term" value="F:L-methionine:thioredoxin-disulfide S-oxidoreductase activity"/>
    <property type="evidence" value="ECO:0007669"/>
    <property type="project" value="RHEA"/>
</dbReference>
<proteinExistence type="inferred from homology"/>
<name>A0A496PH42_9MICC</name>
<feature type="active site" evidence="5">
    <location>
        <position position="40"/>
    </location>
</feature>
<evidence type="ECO:0000313" key="8">
    <source>
        <dbReference type="Proteomes" id="UP000273119"/>
    </source>
</evidence>
<dbReference type="SUPFAM" id="SSF55068">
    <property type="entry name" value="Peptide methionine sulfoxide reductase"/>
    <property type="match status" value="1"/>
</dbReference>
<comment type="caution">
    <text evidence="7">The sequence shown here is derived from an EMBL/GenBank/DDBJ whole genome shotgun (WGS) entry which is preliminary data.</text>
</comment>
<evidence type="ECO:0000256" key="3">
    <source>
        <dbReference type="ARBA" id="ARBA00047806"/>
    </source>
</evidence>
<evidence type="ECO:0000256" key="1">
    <source>
        <dbReference type="ARBA" id="ARBA00005591"/>
    </source>
</evidence>
<evidence type="ECO:0000256" key="2">
    <source>
        <dbReference type="ARBA" id="ARBA00023002"/>
    </source>
</evidence>
<dbReference type="GO" id="GO:0008113">
    <property type="term" value="F:peptide-methionine (S)-S-oxide reductase activity"/>
    <property type="evidence" value="ECO:0007669"/>
    <property type="project" value="UniProtKB-UniRule"/>
</dbReference>
<keyword evidence="8" id="KW-1185">Reference proteome</keyword>
<dbReference type="InterPro" id="IPR036509">
    <property type="entry name" value="Met_Sox_Rdtase_MsrA_sf"/>
</dbReference>
<evidence type="ECO:0000313" key="7">
    <source>
        <dbReference type="EMBL" id="RKW69804.1"/>
    </source>
</evidence>
<dbReference type="PANTHER" id="PTHR43774:SF1">
    <property type="entry name" value="PEPTIDE METHIONINE SULFOXIDE REDUCTASE MSRA 2"/>
    <property type="match status" value="1"/>
</dbReference>
<protein>
    <recommendedName>
        <fullName evidence="5">Peptide methionine sulfoxide reductase MsrA</fullName>
        <shortName evidence="5">Protein-methionine-S-oxide reductase</shortName>
        <ecNumber evidence="5">1.8.4.11</ecNumber>
    </recommendedName>
    <alternativeName>
        <fullName evidence="5">Peptide-methionine (S)-S-oxide reductase</fullName>
        <shortName evidence="5">Peptide Met(O) reductase</shortName>
    </alternativeName>
</protein>
<organism evidence="7 8">
    <name type="scientific">Galactobacter caseinivorans</name>
    <dbReference type="NCBI Taxonomy" id="2676123"/>
    <lineage>
        <taxon>Bacteria</taxon>
        <taxon>Bacillati</taxon>
        <taxon>Actinomycetota</taxon>
        <taxon>Actinomycetes</taxon>
        <taxon>Micrococcales</taxon>
        <taxon>Micrococcaceae</taxon>
        <taxon>Galactobacter</taxon>
    </lineage>
</organism>
<dbReference type="AlphaFoldDB" id="A0A496PH42"/>
<dbReference type="InterPro" id="IPR002569">
    <property type="entry name" value="Met_Sox_Rdtase_MsrA_dom"/>
</dbReference>
<evidence type="ECO:0000256" key="4">
    <source>
        <dbReference type="ARBA" id="ARBA00048782"/>
    </source>
</evidence>
<gene>
    <name evidence="5 7" type="primary">msrA</name>
    <name evidence="7" type="ORF">DWQ67_11595</name>
</gene>
<dbReference type="Pfam" id="PF01625">
    <property type="entry name" value="PMSR"/>
    <property type="match status" value="1"/>
</dbReference>
<comment type="catalytic activity">
    <reaction evidence="3 5">
        <text>L-methionyl-[protein] + [thioredoxin]-disulfide + H2O = L-methionyl-(S)-S-oxide-[protein] + [thioredoxin]-dithiol</text>
        <dbReference type="Rhea" id="RHEA:14217"/>
        <dbReference type="Rhea" id="RHEA-COMP:10698"/>
        <dbReference type="Rhea" id="RHEA-COMP:10700"/>
        <dbReference type="Rhea" id="RHEA-COMP:12313"/>
        <dbReference type="Rhea" id="RHEA-COMP:12315"/>
        <dbReference type="ChEBI" id="CHEBI:15377"/>
        <dbReference type="ChEBI" id="CHEBI:16044"/>
        <dbReference type="ChEBI" id="CHEBI:29950"/>
        <dbReference type="ChEBI" id="CHEBI:44120"/>
        <dbReference type="ChEBI" id="CHEBI:50058"/>
        <dbReference type="EC" id="1.8.4.11"/>
    </reaction>
</comment>
<evidence type="ECO:0000256" key="5">
    <source>
        <dbReference type="HAMAP-Rule" id="MF_01401"/>
    </source>
</evidence>
<dbReference type="Gene3D" id="3.30.1060.10">
    <property type="entry name" value="Peptide methionine sulphoxide reductase MsrA"/>
    <property type="match status" value="1"/>
</dbReference>
<sequence length="205" mass="22596">MSLAGVIDTVNAQIPTTFPGVQEQPETPTDPQILVVAGGCFWCLDAWYRTVRGVLHVESGYTGGHVEHPNYDSVSAGGTGHAEAVALVFDPAVISEDILLDMFFVMHDPTTLNRQGYDVGSQYRSALFPRSEEQVDSMKAAIERNQANWDAPIVTTIEPLADWTVAEPEHQDFYAKHPDAGYCQVIINPKMAKARKYFASWQVPA</sequence>
<feature type="domain" description="Peptide methionine sulphoxide reductase MsrA" evidence="6">
    <location>
        <begin position="35"/>
        <end position="184"/>
    </location>
</feature>
<accession>A0A496PH42</accession>